<dbReference type="GeneID" id="93166797"/>
<reference evidence="2 3" key="1">
    <citation type="submission" date="2011-04" db="EMBL/GenBank/DDBJ databases">
        <title>The Genome Sequence of Clostridium citroniae WAL-19142.</title>
        <authorList>
            <consortium name="The Broad Institute Genome Sequencing Platform"/>
            <person name="Earl A."/>
            <person name="Ward D."/>
            <person name="Feldgarden M."/>
            <person name="Gevers D."/>
            <person name="Warren Y.A."/>
            <person name="Tyrrell K.L."/>
            <person name="Citron D.M."/>
            <person name="Goldstein E.J."/>
            <person name="Daigneault M."/>
            <person name="Allen-Vercoe E."/>
            <person name="Young S.K."/>
            <person name="Zeng Q."/>
            <person name="Gargeya S."/>
            <person name="Fitzgerald M."/>
            <person name="Haas B."/>
            <person name="Abouelleil A."/>
            <person name="Alvarado L."/>
            <person name="Arachchi H.M."/>
            <person name="Berlin A."/>
            <person name="Brown A."/>
            <person name="Chapman S.B."/>
            <person name="Chen Z."/>
            <person name="Dunbar C."/>
            <person name="Freedman E."/>
            <person name="Gearin G."/>
            <person name="Gellesch M."/>
            <person name="Goldberg J."/>
            <person name="Griggs A."/>
            <person name="Gujja S."/>
            <person name="Heilman E.R."/>
            <person name="Heiman D."/>
            <person name="Howarth C."/>
            <person name="Larson L."/>
            <person name="Lui A."/>
            <person name="MacDonald P.J."/>
            <person name="Mehta T."/>
            <person name="Montmayeur A."/>
            <person name="Murphy C."/>
            <person name="Neiman D."/>
            <person name="Pearson M."/>
            <person name="Priest M."/>
            <person name="Roberts A."/>
            <person name="Saif S."/>
            <person name="Shea T."/>
            <person name="Shenoy N."/>
            <person name="Sisk P."/>
            <person name="Stolte C."/>
            <person name="Sykes S."/>
            <person name="White J."/>
            <person name="Yandava C."/>
            <person name="Wortman J."/>
            <person name="Nusbaum C."/>
            <person name="Birren B."/>
        </authorList>
    </citation>
    <scope>NUCLEOTIDE SEQUENCE [LARGE SCALE GENOMIC DNA]</scope>
    <source>
        <strain evidence="2 3">WAL-19142</strain>
    </source>
</reference>
<sequence length="534" mass="60037">MGWFKSMITGILKLIPAKKRKIVIQEPLSFQENVLKNKIWYRGEPAELEQFFKKTTDLGYDMARFWAAVPFRKVRKIHSGLVSIVVDRFKDIVTEDLDDISFGEEGAMQPIRERWDLIAKENNFTNVLGEAVAGALSSGDGAFKISLDEVSQYPVIEFYEADVVDFHYRRGRLQEILFYTPYKDGEKEYRLEETYGKGYVRCRLLDETGKEVPLDTLEETAVYEDTGFEGDFIMAVPLIIFSSNRWKGRGKALFDTKSDNLDALDEVISQWLDAIRKGRINRYIPEDMIPRNPIDGHLIEPNDFDNDYIAVGSMKKEDTGNKIEISQPQISYEAYVNSYSGFLDLAIQGIISPATLGIDLKKTDNAESQREKEKITLHTRNKIVDILTQVIPELVSAVMMTYDNMIGQTPGKYEASVKFGEYASPDFDSTVETVGKAKNYGVMSTEKAVDEMYGDTMTDEEKAEEVQRIKKEQGVAEVDEPGINTAAGGFRLNMEGGYADEGKSNEPSVPNEPEGVSGAVTGGKGTGTIRDLRN</sequence>
<dbReference type="OrthoDB" id="2509227at2"/>
<dbReference type="Proteomes" id="UP000037392">
    <property type="component" value="Unassembled WGS sequence"/>
</dbReference>
<evidence type="ECO:0000313" key="3">
    <source>
        <dbReference type="Proteomes" id="UP000037392"/>
    </source>
</evidence>
<organism evidence="2 3">
    <name type="scientific">[Clostridium] citroniae WAL-19142</name>
    <dbReference type="NCBI Taxonomy" id="742734"/>
    <lineage>
        <taxon>Bacteria</taxon>
        <taxon>Bacillati</taxon>
        <taxon>Bacillota</taxon>
        <taxon>Clostridia</taxon>
        <taxon>Lachnospirales</taxon>
        <taxon>Lachnospiraceae</taxon>
        <taxon>Enterocloster</taxon>
    </lineage>
</organism>
<proteinExistence type="predicted"/>
<dbReference type="AlphaFoldDB" id="A0A0J9BNJ9"/>
<evidence type="ECO:0008006" key="4">
    <source>
        <dbReference type="Google" id="ProtNLM"/>
    </source>
</evidence>
<dbReference type="PATRIC" id="fig|742734.4.peg.5391"/>
<gene>
    <name evidence="2" type="ORF">HMPREF9470_05037</name>
</gene>
<dbReference type="EMBL" id="ADLK01000043">
    <property type="protein sequence ID" value="KMW13726.1"/>
    <property type="molecule type" value="Genomic_DNA"/>
</dbReference>
<evidence type="ECO:0000313" key="2">
    <source>
        <dbReference type="EMBL" id="KMW13726.1"/>
    </source>
</evidence>
<protein>
    <recommendedName>
        <fullName evidence="4">Capsid protein</fullName>
    </recommendedName>
</protein>
<comment type="caution">
    <text evidence="2">The sequence shown here is derived from an EMBL/GenBank/DDBJ whole genome shotgun (WGS) entry which is preliminary data.</text>
</comment>
<feature type="region of interest" description="Disordered" evidence="1">
    <location>
        <begin position="483"/>
        <end position="534"/>
    </location>
</feature>
<name>A0A0J9BNJ9_9FIRM</name>
<accession>A0A0J9BNJ9</accession>
<dbReference type="RefSeq" id="WP_156200204.1">
    <property type="nucleotide sequence ID" value="NZ_KQ235884.1"/>
</dbReference>
<evidence type="ECO:0000256" key="1">
    <source>
        <dbReference type="SAM" id="MobiDB-lite"/>
    </source>
</evidence>